<evidence type="ECO:0000313" key="10">
    <source>
        <dbReference type="Proteomes" id="UP000051401"/>
    </source>
</evidence>
<keyword evidence="3 7" id="KW-0812">Transmembrane</keyword>
<dbReference type="InterPro" id="IPR017039">
    <property type="entry name" value="Virul_fac_BrkB"/>
</dbReference>
<dbReference type="EMBL" id="LAXI01000004">
    <property type="protein sequence ID" value="KRS18379.1"/>
    <property type="molecule type" value="Genomic_DNA"/>
</dbReference>
<dbReference type="AlphaFoldDB" id="A0A0T5PAV1"/>
<evidence type="ECO:0000313" key="9">
    <source>
        <dbReference type="EMBL" id="QEW26769.1"/>
    </source>
</evidence>
<keyword evidence="10" id="KW-1185">Reference proteome</keyword>
<feature type="transmembrane region" description="Helical" evidence="7">
    <location>
        <begin position="105"/>
        <end position="126"/>
    </location>
</feature>
<feature type="transmembrane region" description="Helical" evidence="7">
    <location>
        <begin position="147"/>
        <end position="179"/>
    </location>
</feature>
<reference evidence="8 10" key="1">
    <citation type="submission" date="2015-04" db="EMBL/GenBank/DDBJ databases">
        <title>The draft genome sequence of Roseovarius indicus B108T.</title>
        <authorList>
            <person name="Li G."/>
            <person name="Lai Q."/>
            <person name="Shao Z."/>
            <person name="Yan P."/>
        </authorList>
    </citation>
    <scope>NUCLEOTIDE SEQUENCE [LARGE SCALE GENOMIC DNA]</scope>
    <source>
        <strain evidence="8 10">B108</strain>
    </source>
</reference>
<evidence type="ECO:0000256" key="3">
    <source>
        <dbReference type="ARBA" id="ARBA00022692"/>
    </source>
</evidence>
<dbReference type="STRING" id="540747.SAMN04488031_101769"/>
<dbReference type="RefSeq" id="WP_057815656.1">
    <property type="nucleotide sequence ID" value="NZ_CP031598.1"/>
</dbReference>
<evidence type="ECO:0000256" key="7">
    <source>
        <dbReference type="SAM" id="Phobius"/>
    </source>
</evidence>
<feature type="region of interest" description="Disordered" evidence="6">
    <location>
        <begin position="288"/>
        <end position="326"/>
    </location>
</feature>
<dbReference type="OrthoDB" id="9781030at2"/>
<name>A0A0T5PAV1_9RHOB</name>
<sequence length="326" mass="34998">MPTKPRGQAATHPVEIPRRGWWDICRRLIAGIPADHLSVVAAGVAFFGLLAIFPAVVALISIAGVLLDPADVASQLEVYVTMLPQEAAAIIEDQILKVTGGDEKATGFAAILGLLLAIYGATRGMMTLMEGMNIAYGERETRGFVRLYATGVALTVVIIVGLLTALVFMIVLPAVVGFLGLSGAMETAITWLQWPVLAVLAILGLAVLYRFGPARTPARWRWISPGAVVAMILWMIGTIGFSLYTQNFASYNETYGTLGGVIILLTWLWLSSFIVLAGAKLNAEIEHQTRRDTTTGPPKPEGERGAIKADTYPEGLGPAVLNDRER</sequence>
<evidence type="ECO:0000313" key="11">
    <source>
        <dbReference type="Proteomes" id="UP000325785"/>
    </source>
</evidence>
<dbReference type="EMBL" id="CP031598">
    <property type="protein sequence ID" value="QEW26769.1"/>
    <property type="molecule type" value="Genomic_DNA"/>
</dbReference>
<feature type="transmembrane region" description="Helical" evidence="7">
    <location>
        <begin position="223"/>
        <end position="244"/>
    </location>
</feature>
<accession>A0A0T5PAV1</accession>
<keyword evidence="2" id="KW-1003">Cell membrane</keyword>
<feature type="transmembrane region" description="Helical" evidence="7">
    <location>
        <begin position="37"/>
        <end position="67"/>
    </location>
</feature>
<dbReference type="PIRSF" id="PIRSF035875">
    <property type="entry name" value="RNase_BN"/>
    <property type="match status" value="1"/>
</dbReference>
<dbReference type="PANTHER" id="PTHR30213">
    <property type="entry name" value="INNER MEMBRANE PROTEIN YHJD"/>
    <property type="match status" value="1"/>
</dbReference>
<evidence type="ECO:0000313" key="8">
    <source>
        <dbReference type="EMBL" id="KRS18379.1"/>
    </source>
</evidence>
<dbReference type="PANTHER" id="PTHR30213:SF0">
    <property type="entry name" value="UPF0761 MEMBRANE PROTEIN YIHY"/>
    <property type="match status" value="1"/>
</dbReference>
<dbReference type="NCBIfam" id="TIGR00765">
    <property type="entry name" value="yihY_not_rbn"/>
    <property type="match status" value="1"/>
</dbReference>
<evidence type="ECO:0000256" key="1">
    <source>
        <dbReference type="ARBA" id="ARBA00004651"/>
    </source>
</evidence>
<evidence type="ECO:0000256" key="2">
    <source>
        <dbReference type="ARBA" id="ARBA00022475"/>
    </source>
</evidence>
<protein>
    <submittedName>
        <fullName evidence="8">Uncharacterized protein</fullName>
    </submittedName>
</protein>
<keyword evidence="4 7" id="KW-1133">Transmembrane helix</keyword>
<feature type="transmembrane region" description="Helical" evidence="7">
    <location>
        <begin position="256"/>
        <end position="281"/>
    </location>
</feature>
<evidence type="ECO:0000256" key="6">
    <source>
        <dbReference type="SAM" id="MobiDB-lite"/>
    </source>
</evidence>
<feature type="transmembrane region" description="Helical" evidence="7">
    <location>
        <begin position="191"/>
        <end position="211"/>
    </location>
</feature>
<gene>
    <name evidence="9" type="ORF">RIdsm_02574</name>
    <name evidence="8" type="ORF">XM52_09610</name>
</gene>
<dbReference type="Proteomes" id="UP000051401">
    <property type="component" value="Unassembled WGS sequence"/>
</dbReference>
<organism evidence="8 10">
    <name type="scientific">Roseovarius indicus</name>
    <dbReference type="NCBI Taxonomy" id="540747"/>
    <lineage>
        <taxon>Bacteria</taxon>
        <taxon>Pseudomonadati</taxon>
        <taxon>Pseudomonadota</taxon>
        <taxon>Alphaproteobacteria</taxon>
        <taxon>Rhodobacterales</taxon>
        <taxon>Roseobacteraceae</taxon>
        <taxon>Roseovarius</taxon>
    </lineage>
</organism>
<proteinExistence type="predicted"/>
<dbReference type="PATRIC" id="fig|540747.5.peg.4725"/>
<reference evidence="9 11" key="2">
    <citation type="submission" date="2018-08" db="EMBL/GenBank/DDBJ databases">
        <title>Genetic Globetrotter - A new plasmid hitch-hiking vast phylogenetic and geographic distances.</title>
        <authorList>
            <person name="Vollmers J."/>
            <person name="Petersen J."/>
        </authorList>
    </citation>
    <scope>NUCLEOTIDE SEQUENCE [LARGE SCALE GENOMIC DNA]</scope>
    <source>
        <strain evidence="9 11">DSM 26383</strain>
    </source>
</reference>
<dbReference type="Pfam" id="PF03631">
    <property type="entry name" value="Virul_fac_BrkB"/>
    <property type="match status" value="1"/>
</dbReference>
<keyword evidence="5 7" id="KW-0472">Membrane</keyword>
<evidence type="ECO:0000256" key="5">
    <source>
        <dbReference type="ARBA" id="ARBA00023136"/>
    </source>
</evidence>
<dbReference type="KEGG" id="rid:RIdsm_02574"/>
<evidence type="ECO:0000256" key="4">
    <source>
        <dbReference type="ARBA" id="ARBA00022989"/>
    </source>
</evidence>
<dbReference type="Proteomes" id="UP000325785">
    <property type="component" value="Chromosome"/>
</dbReference>
<dbReference type="GO" id="GO:0005886">
    <property type="term" value="C:plasma membrane"/>
    <property type="evidence" value="ECO:0007669"/>
    <property type="project" value="UniProtKB-SubCell"/>
</dbReference>
<comment type="subcellular location">
    <subcellularLocation>
        <location evidence="1">Cell membrane</location>
        <topology evidence="1">Multi-pass membrane protein</topology>
    </subcellularLocation>
</comment>